<name>A0A2U2DSW0_9HYPH</name>
<gene>
    <name evidence="3" type="ORF">DEM27_08285</name>
</gene>
<evidence type="ECO:0000256" key="1">
    <source>
        <dbReference type="SAM" id="MobiDB-lite"/>
    </source>
</evidence>
<dbReference type="RefSeq" id="WP_109457763.1">
    <property type="nucleotide sequence ID" value="NZ_QFBC01000003.1"/>
</dbReference>
<accession>A0A2U2DSW0</accession>
<sequence>MTAAITLWVALVFGIGVIAWFGTRKQAIAFLVVAILTAPAVIIPLGHATPLAPPAGQYSVLGAKIEIDTAIYVLLDDGQGEPRLYRLPYTSAAANQLQQTMDSVQFGQNGGGSVGMSMGEDGSPGFAEEGVAGTEQPKTVDQPLLVTP</sequence>
<dbReference type="AlphaFoldDB" id="A0A2U2DSW0"/>
<feature type="region of interest" description="Disordered" evidence="1">
    <location>
        <begin position="110"/>
        <end position="148"/>
    </location>
</feature>
<evidence type="ECO:0000313" key="4">
    <source>
        <dbReference type="Proteomes" id="UP000245252"/>
    </source>
</evidence>
<feature type="transmembrane region" description="Helical" evidence="2">
    <location>
        <begin position="6"/>
        <end position="23"/>
    </location>
</feature>
<keyword evidence="2" id="KW-0812">Transmembrane</keyword>
<dbReference type="EMBL" id="QFBC01000003">
    <property type="protein sequence ID" value="PWE56387.1"/>
    <property type="molecule type" value="Genomic_DNA"/>
</dbReference>
<evidence type="ECO:0000256" key="2">
    <source>
        <dbReference type="SAM" id="Phobius"/>
    </source>
</evidence>
<dbReference type="OrthoDB" id="8457102at2"/>
<organism evidence="3 4">
    <name type="scientific">Metarhizobium album</name>
    <dbReference type="NCBI Taxonomy" id="2182425"/>
    <lineage>
        <taxon>Bacteria</taxon>
        <taxon>Pseudomonadati</taxon>
        <taxon>Pseudomonadota</taxon>
        <taxon>Alphaproteobacteria</taxon>
        <taxon>Hyphomicrobiales</taxon>
        <taxon>Rhizobiaceae</taxon>
        <taxon>Metarhizobium</taxon>
    </lineage>
</organism>
<feature type="transmembrane region" description="Helical" evidence="2">
    <location>
        <begin position="28"/>
        <end position="47"/>
    </location>
</feature>
<protein>
    <submittedName>
        <fullName evidence="3">Uncharacterized protein</fullName>
    </submittedName>
</protein>
<keyword evidence="4" id="KW-1185">Reference proteome</keyword>
<keyword evidence="2" id="KW-0472">Membrane</keyword>
<proteinExistence type="predicted"/>
<keyword evidence="2" id="KW-1133">Transmembrane helix</keyword>
<reference evidence="3 4" key="1">
    <citation type="submission" date="2018-05" db="EMBL/GenBank/DDBJ databases">
        <title>The draft genome of strain NS-104.</title>
        <authorList>
            <person name="Hang P."/>
            <person name="Jiang J."/>
        </authorList>
    </citation>
    <scope>NUCLEOTIDE SEQUENCE [LARGE SCALE GENOMIC DNA]</scope>
    <source>
        <strain evidence="3 4">NS-104</strain>
    </source>
</reference>
<evidence type="ECO:0000313" key="3">
    <source>
        <dbReference type="EMBL" id="PWE56387.1"/>
    </source>
</evidence>
<dbReference type="Proteomes" id="UP000245252">
    <property type="component" value="Unassembled WGS sequence"/>
</dbReference>
<comment type="caution">
    <text evidence="3">The sequence shown here is derived from an EMBL/GenBank/DDBJ whole genome shotgun (WGS) entry which is preliminary data.</text>
</comment>